<accession>A0AB39C6N2</accession>
<proteinExistence type="predicted"/>
<evidence type="ECO:0000313" key="1">
    <source>
        <dbReference type="EMBL" id="XDJ02294.1"/>
    </source>
</evidence>
<reference evidence="1" key="1">
    <citation type="submission" date="2024-06" db="EMBL/GenBank/DDBJ databases">
        <authorList>
            <person name="Kandhan P."/>
            <person name="Suresh D."/>
            <person name="Suresh A."/>
            <person name="Gopikrishnan V."/>
        </authorList>
    </citation>
    <scope>NUCLEOTIDE SEQUENCE</scope>
</reference>
<name>A0AB39C6N2_9CAUD</name>
<protein>
    <submittedName>
        <fullName evidence="1">Uncharacterized protein</fullName>
    </submittedName>
</protein>
<dbReference type="EMBL" id="PP949967">
    <property type="protein sequence ID" value="XDJ02294.1"/>
    <property type="molecule type" value="Genomic_DNA"/>
</dbReference>
<sequence>MRKYFCRSANSLTRFRSRSWVSIRPPCHLLLMHATGPVGGPLRALEFV</sequence>
<organism evidence="1">
    <name type="scientific">Pseudomonas phage KV2023</name>
    <dbReference type="NCBI Taxonomy" id="3234047"/>
    <lineage>
        <taxon>Viruses</taxon>
        <taxon>Duplodnaviria</taxon>
        <taxon>Heunggongvirae</taxon>
        <taxon>Uroviricota</taxon>
        <taxon>Caudoviricetes</taxon>
        <taxon>Bruynoghevirus</taxon>
    </lineage>
</organism>